<gene>
    <name evidence="2" type="ORF">L0M14_23400</name>
</gene>
<name>A0ABY3SFI0_9BACL</name>
<dbReference type="Proteomes" id="UP001649230">
    <property type="component" value="Chromosome"/>
</dbReference>
<keyword evidence="1" id="KW-0472">Membrane</keyword>
<organism evidence="2 3">
    <name type="scientific">Paenibacillus hexagrammi</name>
    <dbReference type="NCBI Taxonomy" id="2908839"/>
    <lineage>
        <taxon>Bacteria</taxon>
        <taxon>Bacillati</taxon>
        <taxon>Bacillota</taxon>
        <taxon>Bacilli</taxon>
        <taxon>Bacillales</taxon>
        <taxon>Paenibacillaceae</taxon>
        <taxon>Paenibacillus</taxon>
    </lineage>
</organism>
<keyword evidence="1" id="KW-1133">Transmembrane helix</keyword>
<proteinExistence type="predicted"/>
<dbReference type="RefSeq" id="WP_235118915.1">
    <property type="nucleotide sequence ID" value="NZ_CP090978.1"/>
</dbReference>
<accession>A0ABY3SFI0</accession>
<sequence>MRWKYAAATIACVVLGLCSRFYAASLPKLISDHAGDMLWASMVYFGLRFVWMNQRRSWAFTAGLLFSFSIEFSQLYQEDWIVGIRQTTLGVLILGRGFLWMDLARYTVGVGLAFVLDRYGLSKQEKI</sequence>
<evidence type="ECO:0000313" key="2">
    <source>
        <dbReference type="EMBL" id="UJF32567.1"/>
    </source>
</evidence>
<feature type="transmembrane region" description="Helical" evidence="1">
    <location>
        <begin position="33"/>
        <end position="51"/>
    </location>
</feature>
<keyword evidence="1" id="KW-0812">Transmembrane</keyword>
<dbReference type="InterPro" id="IPR021257">
    <property type="entry name" value="DUF2809"/>
</dbReference>
<evidence type="ECO:0000313" key="3">
    <source>
        <dbReference type="Proteomes" id="UP001649230"/>
    </source>
</evidence>
<keyword evidence="3" id="KW-1185">Reference proteome</keyword>
<reference evidence="2 3" key="1">
    <citation type="journal article" date="2024" name="Int. J. Syst. Evol. Microbiol.">
        <title>Paenibacillus hexagrammi sp. nov., a novel bacterium isolated from the gut content of Hexagrammos agrammus.</title>
        <authorList>
            <person name="Jung H.K."/>
            <person name="Kim D.G."/>
            <person name="Zin H."/>
            <person name="Park J."/>
            <person name="Jung H."/>
            <person name="Kim Y.O."/>
            <person name="Kong H.J."/>
            <person name="Kim J.W."/>
            <person name="Kim Y.S."/>
        </authorList>
    </citation>
    <scope>NUCLEOTIDE SEQUENCE [LARGE SCALE GENOMIC DNA]</scope>
    <source>
        <strain evidence="2 3">YPD9-1</strain>
    </source>
</reference>
<dbReference type="Pfam" id="PF10990">
    <property type="entry name" value="DUF2809"/>
    <property type="match status" value="1"/>
</dbReference>
<dbReference type="EMBL" id="CP090978">
    <property type="protein sequence ID" value="UJF32567.1"/>
    <property type="molecule type" value="Genomic_DNA"/>
</dbReference>
<evidence type="ECO:0000256" key="1">
    <source>
        <dbReference type="SAM" id="Phobius"/>
    </source>
</evidence>
<protein>
    <submittedName>
        <fullName evidence="2">DUF2809 domain-containing protein</fullName>
    </submittedName>
</protein>